<dbReference type="SUPFAM" id="SSF48371">
    <property type="entry name" value="ARM repeat"/>
    <property type="match status" value="1"/>
</dbReference>
<sequence length="235" mass="26052">MTVDEVMSKLEEMGTEQTKRTFLRHGAVEPLFGVKVGDMKKLVKDVKKDQSLARALYQTGNYDAMYLAGLTVNPKTMTKQELQSWASAASWHAVVEYIVSPLAAESPYGLELAREWIRSSDELIAVCGWSTYANYISITPDDKLDIAEIRELLQQVGATIHQERNRVRYTMNTFVIMVGSSITELHEEAAKIAAGIGKVQVNMGQTACKVPMAVDYIAKVEQAGKLGVKKKTCIC</sequence>
<name>A0A1R0X8Y6_9BACL</name>
<comment type="caution">
    <text evidence="1">The sequence shown here is derived from an EMBL/GenBank/DDBJ whole genome shotgun (WGS) entry which is preliminary data.</text>
</comment>
<dbReference type="PANTHER" id="PTHR41291:SF1">
    <property type="entry name" value="DNA ALKYLATION REPAIR PROTEIN"/>
    <property type="match status" value="1"/>
</dbReference>
<dbReference type="CDD" id="cd06561">
    <property type="entry name" value="AlkD_like"/>
    <property type="match status" value="1"/>
</dbReference>
<proteinExistence type="predicted"/>
<gene>
    <name evidence="1" type="ORF">BJP51_00550</name>
</gene>
<protein>
    <submittedName>
        <fullName evidence="1">DNA alkylation repair protein</fullName>
    </submittedName>
</protein>
<dbReference type="InterPro" id="IPR014825">
    <property type="entry name" value="DNA_alkylation"/>
</dbReference>
<dbReference type="InterPro" id="IPR016024">
    <property type="entry name" value="ARM-type_fold"/>
</dbReference>
<dbReference type="AlphaFoldDB" id="A0A1R0X8Y6"/>
<dbReference type="EMBL" id="MKQP01000023">
    <property type="protein sequence ID" value="OMD31105.1"/>
    <property type="molecule type" value="Genomic_DNA"/>
</dbReference>
<evidence type="ECO:0000313" key="2">
    <source>
        <dbReference type="Proteomes" id="UP000187465"/>
    </source>
</evidence>
<organism evidence="1 2">
    <name type="scientific">Paenibacillus odorifer</name>
    <dbReference type="NCBI Taxonomy" id="189426"/>
    <lineage>
        <taxon>Bacteria</taxon>
        <taxon>Bacillati</taxon>
        <taxon>Bacillota</taxon>
        <taxon>Bacilli</taxon>
        <taxon>Bacillales</taxon>
        <taxon>Paenibacillaceae</taxon>
        <taxon>Paenibacillus</taxon>
    </lineage>
</organism>
<reference evidence="1 2" key="1">
    <citation type="submission" date="2016-10" db="EMBL/GenBank/DDBJ databases">
        <title>Paenibacillus species isolates.</title>
        <authorList>
            <person name="Beno S.M."/>
        </authorList>
    </citation>
    <scope>NUCLEOTIDE SEQUENCE [LARGE SCALE GENOMIC DNA]</scope>
    <source>
        <strain evidence="1 2">FSL H7-0604</strain>
    </source>
</reference>
<dbReference type="Pfam" id="PF08713">
    <property type="entry name" value="DNA_alkylation"/>
    <property type="match status" value="1"/>
</dbReference>
<dbReference type="RefSeq" id="WP_036682455.1">
    <property type="nucleotide sequence ID" value="NZ_MKQM01000067.1"/>
</dbReference>
<dbReference type="PANTHER" id="PTHR41291">
    <property type="entry name" value="DNA ALKYLATION REPAIR PROTEIN"/>
    <property type="match status" value="1"/>
</dbReference>
<accession>A0A1R0X8Y6</accession>
<evidence type="ECO:0000313" key="1">
    <source>
        <dbReference type="EMBL" id="OMD31105.1"/>
    </source>
</evidence>
<dbReference type="Proteomes" id="UP000187465">
    <property type="component" value="Unassembled WGS sequence"/>
</dbReference>
<dbReference type="Gene3D" id="1.25.10.90">
    <property type="match status" value="1"/>
</dbReference>